<feature type="compositionally biased region" description="Low complexity" evidence="4">
    <location>
        <begin position="690"/>
        <end position="714"/>
    </location>
</feature>
<comment type="subcellular location">
    <subcellularLocation>
        <location evidence="1">Cytoplasm</location>
        <location evidence="1">Cytoskeleton</location>
    </subcellularLocation>
</comment>
<feature type="compositionally biased region" description="Polar residues" evidence="4">
    <location>
        <begin position="7"/>
        <end position="17"/>
    </location>
</feature>
<dbReference type="OrthoDB" id="205662at2759"/>
<name>D2VHM3_NAEGR</name>
<evidence type="ECO:0000313" key="6">
    <source>
        <dbReference type="EMBL" id="EFC43705.1"/>
    </source>
</evidence>
<dbReference type="GO" id="GO:0051010">
    <property type="term" value="F:microtubule plus-end binding"/>
    <property type="evidence" value="ECO:0007669"/>
    <property type="project" value="InterPro"/>
</dbReference>
<dbReference type="STRING" id="5762.D2VHM3"/>
<feature type="compositionally biased region" description="Polar residues" evidence="4">
    <location>
        <begin position="715"/>
        <end position="725"/>
    </location>
</feature>
<organism evidence="7">
    <name type="scientific">Naegleria gruberi</name>
    <name type="common">Amoeba</name>
    <dbReference type="NCBI Taxonomy" id="5762"/>
    <lineage>
        <taxon>Eukaryota</taxon>
        <taxon>Discoba</taxon>
        <taxon>Heterolobosea</taxon>
        <taxon>Tetramitia</taxon>
        <taxon>Eutetramitia</taxon>
        <taxon>Vahlkampfiidae</taxon>
        <taxon>Naegleria</taxon>
    </lineage>
</organism>
<dbReference type="InterPro" id="IPR016024">
    <property type="entry name" value="ARM-type_fold"/>
</dbReference>
<gene>
    <name evidence="6" type="ORF">NAEGRDRAFT_49612</name>
</gene>
<dbReference type="Gene3D" id="1.25.10.10">
    <property type="entry name" value="Leucine-rich Repeat Variant"/>
    <property type="match status" value="2"/>
</dbReference>
<accession>D2VHM3</accession>
<keyword evidence="7" id="KW-1185">Reference proteome</keyword>
<feature type="region of interest" description="Disordered" evidence="4">
    <location>
        <begin position="1"/>
        <end position="178"/>
    </location>
</feature>
<keyword evidence="2" id="KW-0963">Cytoplasm</keyword>
<dbReference type="GO" id="GO:0005856">
    <property type="term" value="C:cytoskeleton"/>
    <property type="evidence" value="ECO:0007669"/>
    <property type="project" value="UniProtKB-SubCell"/>
</dbReference>
<dbReference type="PANTHER" id="PTHR12609">
    <property type="entry name" value="MICROTUBULE ASSOCIATED PROTEIN XMAP215"/>
    <property type="match status" value="1"/>
</dbReference>
<dbReference type="InParanoid" id="D2VHM3"/>
<dbReference type="GO" id="GO:0007051">
    <property type="term" value="P:spindle organization"/>
    <property type="evidence" value="ECO:0007669"/>
    <property type="project" value="InterPro"/>
</dbReference>
<dbReference type="InterPro" id="IPR048491">
    <property type="entry name" value="XMAP215_CLASP_TOG"/>
</dbReference>
<dbReference type="SUPFAM" id="SSF48371">
    <property type="entry name" value="ARM repeat"/>
    <property type="match status" value="1"/>
</dbReference>
<feature type="region of interest" description="Disordered" evidence="4">
    <location>
        <begin position="690"/>
        <end position="756"/>
    </location>
</feature>
<dbReference type="Pfam" id="PF21040">
    <property type="entry name" value="CEP104-like_TOG"/>
    <property type="match status" value="1"/>
</dbReference>
<dbReference type="InterPro" id="IPR034085">
    <property type="entry name" value="TOG"/>
</dbReference>
<proteinExistence type="predicted"/>
<dbReference type="InterPro" id="IPR011989">
    <property type="entry name" value="ARM-like"/>
</dbReference>
<dbReference type="KEGG" id="ngr:NAEGRDRAFT_49612"/>
<dbReference type="GO" id="GO:0046785">
    <property type="term" value="P:microtubule polymerization"/>
    <property type="evidence" value="ECO:0007669"/>
    <property type="project" value="InterPro"/>
</dbReference>
<feature type="domain" description="TOG" evidence="5">
    <location>
        <begin position="187"/>
        <end position="420"/>
    </location>
</feature>
<evidence type="ECO:0000256" key="1">
    <source>
        <dbReference type="ARBA" id="ARBA00004245"/>
    </source>
</evidence>
<dbReference type="VEuPathDB" id="AmoebaDB:NAEGRDRAFT_49612"/>
<dbReference type="EMBL" id="GG738872">
    <property type="protein sequence ID" value="EFC43705.1"/>
    <property type="molecule type" value="Genomic_DNA"/>
</dbReference>
<keyword evidence="3" id="KW-0206">Cytoskeleton</keyword>
<dbReference type="Proteomes" id="UP000006671">
    <property type="component" value="Unassembled WGS sequence"/>
</dbReference>
<feature type="compositionally biased region" description="Polar residues" evidence="4">
    <location>
        <begin position="39"/>
        <end position="56"/>
    </location>
</feature>
<feature type="compositionally biased region" description="Low complexity" evidence="4">
    <location>
        <begin position="72"/>
        <end position="106"/>
    </location>
</feature>
<feature type="compositionally biased region" description="Polar residues" evidence="4">
    <location>
        <begin position="732"/>
        <end position="742"/>
    </location>
</feature>
<evidence type="ECO:0000313" key="7">
    <source>
        <dbReference type="Proteomes" id="UP000006671"/>
    </source>
</evidence>
<dbReference type="eggNOG" id="KOG1820">
    <property type="taxonomic scope" value="Eukaryota"/>
</dbReference>
<dbReference type="GO" id="GO:0061863">
    <property type="term" value="F:microtubule plus end polymerase"/>
    <property type="evidence" value="ECO:0007669"/>
    <property type="project" value="InterPro"/>
</dbReference>
<dbReference type="GeneID" id="8862208"/>
<dbReference type="SMART" id="SM01349">
    <property type="entry name" value="TOG"/>
    <property type="match status" value="2"/>
</dbReference>
<protein>
    <submittedName>
        <fullName evidence="6">Predicted protein</fullName>
    </submittedName>
</protein>
<evidence type="ECO:0000259" key="5">
    <source>
        <dbReference type="SMART" id="SM01349"/>
    </source>
</evidence>
<evidence type="ECO:0000256" key="3">
    <source>
        <dbReference type="ARBA" id="ARBA00023212"/>
    </source>
</evidence>
<evidence type="ECO:0000256" key="2">
    <source>
        <dbReference type="ARBA" id="ARBA00022490"/>
    </source>
</evidence>
<feature type="compositionally biased region" description="Basic residues" evidence="4">
    <location>
        <begin position="60"/>
        <end position="70"/>
    </location>
</feature>
<feature type="domain" description="TOG" evidence="5">
    <location>
        <begin position="447"/>
        <end position="681"/>
    </location>
</feature>
<dbReference type="RefSeq" id="XP_002676449.1">
    <property type="nucleotide sequence ID" value="XM_002676403.1"/>
</dbReference>
<evidence type="ECO:0000256" key="4">
    <source>
        <dbReference type="SAM" id="MobiDB-lite"/>
    </source>
</evidence>
<dbReference type="GO" id="GO:0030951">
    <property type="term" value="P:establishment or maintenance of microtubule cytoskeleton polarity"/>
    <property type="evidence" value="ECO:0007669"/>
    <property type="project" value="InterPro"/>
</dbReference>
<sequence length="1329" mass="146950">MEDKPIPTTSNNNQATDDNGENVDVLDSNALFQKMLEQALQQEGSTGGISQTTRTNRPPPQRKHKARPFKRSTTAATTSSSSSNTEEESSQTTITSTPSKTTTEATIAEEESAVDADTITESTTTITTSPPKTTSRPPLKKPALSRPNPSQKRKSDGASSAAPAKKKAAGGKELSKPIDNSIRNTVSLEEAQSRIAEIIDASIVEALSSSKLKERMEAIESLSKSLTEMDKDVMASNADVIVVTLNSKPGWKESNVQNLSKVIEMVMLIVDSCSTLSTGPAVTVIEGLVEKIATAKLKDPCTQCLSKLAEMYSPQFVFNQLYPIIKDHKNPKIAGETLGWMAATIEHFAMQTIDVKSIIDFSKVCLGNAKPPVKTGATEILCSMKKFMGDGLLNYLNDVKPALLDSIKKEFQKFTDAPPTQTKFVRGMNVSTSSKSGEPGSAPSFDDLLPRTDISGKITSKILGELEDKAWKTRLEALEEIKNIITEANKRITPNLNNLIQALKKRMEDANVKILSTTMELYVFIGEAAGSGFEKFSPVILQNLVTKFTHNNKVIRTATYQTLEGLVKSLNMDNIIKYMDKPLNNEKGHPEGRRDALQFIDTYILEVKNKSRDTLQHLAKPLINCLQDPKACTRKLAETVLEKVIRTTGADFIKSFCQDLNNASKSSIIAVISKYENQYQPTAAAQQTVQQVQPVKAEQPPTKPAQQPQTQPAASTLQRSSSSLTIGEMKKQNQSKTVTQPTPVQPVIEDDKSSRKTLVQSSLFKMDFPKPIECPMSPPSTPGKRSISTVKDSVFTTPKKLKFSKLATEELLLSPTTLLTPKKINIVPQSKDVQMSVEQIIRVLTNTKISNFENAMNAMKTLDKHVEYQDMGISMNREQLVYSLSIFFEVAFDSVIIGLSGPRICKIMINTMMGLFESRNFSSLVQKKTLLNLLEVLLRLLLNDKLPTIEYGEKMVAALNTLILRILENCSRTTAYSCLITLLEKSCLDHEKEPTSFTKVLIKCLSKLTKTLEKTIGIIEIGSVLLDIQSFLSSNPPTFFEGKDDSPLRMIKTIIQTLVKLKGNSLRTYLTTLNKVMISHIEHELNVLSLSSSSTNTNTFTSSDSTNSLFESESDQLKEICTLIGNKETTRSGLYKLYKFQVQHPEFKINEFLGTTSFGKIFQEYIIGSVAKIAAHEQSKKVALESTQQTPTITVNHSVNQMPFSSPPEEVRPVLKEIPTTTPATSSLSQNILSRYSSVNSATISQFDTKPKSIEDYRKMRSLSNINGSTYSSALSSTNNIDSLRERFANIKANSATNRYSSSIDLESIKQKYRQLGDKENRPNSTIQQ</sequence>
<feature type="region of interest" description="Disordered" evidence="4">
    <location>
        <begin position="769"/>
        <end position="789"/>
    </location>
</feature>
<dbReference type="Pfam" id="PF21041">
    <property type="entry name" value="XMAP215_CLASP_TOG"/>
    <property type="match status" value="1"/>
</dbReference>
<feature type="compositionally biased region" description="Low complexity" evidence="4">
    <location>
        <begin position="119"/>
        <end position="137"/>
    </location>
</feature>
<dbReference type="InterPro" id="IPR045110">
    <property type="entry name" value="XMAP215"/>
</dbReference>
<reference evidence="6 7" key="1">
    <citation type="journal article" date="2010" name="Cell">
        <title>The genome of Naegleria gruberi illuminates early eukaryotic versatility.</title>
        <authorList>
            <person name="Fritz-Laylin L.K."/>
            <person name="Prochnik S.E."/>
            <person name="Ginger M.L."/>
            <person name="Dacks J.B."/>
            <person name="Carpenter M.L."/>
            <person name="Field M.C."/>
            <person name="Kuo A."/>
            <person name="Paredez A."/>
            <person name="Chapman J."/>
            <person name="Pham J."/>
            <person name="Shu S."/>
            <person name="Neupane R."/>
            <person name="Cipriano M."/>
            <person name="Mancuso J."/>
            <person name="Tu H."/>
            <person name="Salamov A."/>
            <person name="Lindquist E."/>
            <person name="Shapiro H."/>
            <person name="Lucas S."/>
            <person name="Grigoriev I.V."/>
            <person name="Cande W.Z."/>
            <person name="Fulton C."/>
            <person name="Rokhsar D.S."/>
            <person name="Dawson S.C."/>
        </authorList>
    </citation>
    <scope>NUCLEOTIDE SEQUENCE [LARGE SCALE GENOMIC DNA]</scope>
    <source>
        <strain evidence="6 7">NEG-M</strain>
    </source>
</reference>